<sequence length="525" mass="53947">MYDAHARDIMIWQPQQPQPQPQQQQQQQQQLQQQRLRDVGPDAALLLAYHAAQNRSLFAAQCFVETLSLQLAGLQSPGSPKALGPQEVDLLVTWTLVIMLTAQELGVPFTPAQTSGSSGGEGDSGDGDSGGGGGGVTRRHGQASLGLQGFARQALQRYDSEGHNLARVAALQGAVRQQQGNGGGGGGGGFSQAAEVMQQYSRLALLTVEAAAAAGLPINRPVQEPTTVTAPTDYAPALLAGWRPGGGGGGGEPQDEAAAPETAASVEDGGDVRGAAVHLLVAFMGAVLGAPYSLQQFLAAAADAYAAGHSAAELLGALKGDEFLQAGGLLPVAAPGPGTEVDITRQLFARWLSSAYFTFASLGAAFPPAAAAAKPGWAWAGAGDEVEANALAAFVAQTLARVEAEEAEAAAVGAAADVPVEADQLAARISTLHNTPLSPCATLCIARANPEAAEQLQAVSQQIAEEIREKGTKMGRPVPSMVKLPDPSIAETSSALVAWRQQLAVVEGARALVLGQLRQQQADVQ</sequence>
<protein>
    <submittedName>
        <fullName evidence="2">Uncharacterized protein</fullName>
    </submittedName>
</protein>
<dbReference type="OrthoDB" id="541230at2759"/>
<feature type="region of interest" description="Disordered" evidence="1">
    <location>
        <begin position="15"/>
        <end position="35"/>
    </location>
</feature>
<accession>A0A0D2KMN8</accession>
<feature type="compositionally biased region" description="Gly residues" evidence="1">
    <location>
        <begin position="243"/>
        <end position="252"/>
    </location>
</feature>
<dbReference type="Proteomes" id="UP000054498">
    <property type="component" value="Unassembled WGS sequence"/>
</dbReference>
<evidence type="ECO:0000256" key="1">
    <source>
        <dbReference type="SAM" id="MobiDB-lite"/>
    </source>
</evidence>
<evidence type="ECO:0000313" key="3">
    <source>
        <dbReference type="Proteomes" id="UP000054498"/>
    </source>
</evidence>
<dbReference type="EMBL" id="KK102762">
    <property type="protein sequence ID" value="KIY96978.1"/>
    <property type="molecule type" value="Genomic_DNA"/>
</dbReference>
<dbReference type="RefSeq" id="XP_013895998.1">
    <property type="nucleotide sequence ID" value="XM_014040544.1"/>
</dbReference>
<dbReference type="AlphaFoldDB" id="A0A0D2KMN8"/>
<feature type="region of interest" description="Disordered" evidence="1">
    <location>
        <begin position="241"/>
        <end position="266"/>
    </location>
</feature>
<feature type="compositionally biased region" description="Low complexity" evidence="1">
    <location>
        <begin position="21"/>
        <end position="34"/>
    </location>
</feature>
<organism evidence="2 3">
    <name type="scientific">Monoraphidium neglectum</name>
    <dbReference type="NCBI Taxonomy" id="145388"/>
    <lineage>
        <taxon>Eukaryota</taxon>
        <taxon>Viridiplantae</taxon>
        <taxon>Chlorophyta</taxon>
        <taxon>core chlorophytes</taxon>
        <taxon>Chlorophyceae</taxon>
        <taxon>CS clade</taxon>
        <taxon>Sphaeropleales</taxon>
        <taxon>Selenastraceae</taxon>
        <taxon>Monoraphidium</taxon>
    </lineage>
</organism>
<name>A0A0D2KMN8_9CHLO</name>
<feature type="compositionally biased region" description="Gly residues" evidence="1">
    <location>
        <begin position="117"/>
        <end position="136"/>
    </location>
</feature>
<gene>
    <name evidence="2" type="ORF">MNEG_10984</name>
</gene>
<evidence type="ECO:0000313" key="2">
    <source>
        <dbReference type="EMBL" id="KIY96978.1"/>
    </source>
</evidence>
<keyword evidence="3" id="KW-1185">Reference proteome</keyword>
<reference evidence="2 3" key="1">
    <citation type="journal article" date="2013" name="BMC Genomics">
        <title>Reconstruction of the lipid metabolism for the microalga Monoraphidium neglectum from its genome sequence reveals characteristics suitable for biofuel production.</title>
        <authorList>
            <person name="Bogen C."/>
            <person name="Al-Dilaimi A."/>
            <person name="Albersmeier A."/>
            <person name="Wichmann J."/>
            <person name="Grundmann M."/>
            <person name="Rupp O."/>
            <person name="Lauersen K.J."/>
            <person name="Blifernez-Klassen O."/>
            <person name="Kalinowski J."/>
            <person name="Goesmann A."/>
            <person name="Mussgnug J.H."/>
            <person name="Kruse O."/>
        </authorList>
    </citation>
    <scope>NUCLEOTIDE SEQUENCE [LARGE SCALE GENOMIC DNA]</scope>
    <source>
        <strain evidence="2 3">SAG 48.87</strain>
    </source>
</reference>
<proteinExistence type="predicted"/>
<feature type="region of interest" description="Disordered" evidence="1">
    <location>
        <begin position="109"/>
        <end position="141"/>
    </location>
</feature>
<dbReference type="KEGG" id="mng:MNEG_10984"/>
<dbReference type="GeneID" id="25728201"/>